<gene>
    <name evidence="1" type="ORF">HX829_00285</name>
</gene>
<proteinExistence type="predicted"/>
<comment type="caution">
    <text evidence="1">The sequence shown here is derived from an EMBL/GenBank/DDBJ whole genome shotgun (WGS) entry which is preliminary data.</text>
</comment>
<accession>A0A7Y7W998</accession>
<evidence type="ECO:0000313" key="1">
    <source>
        <dbReference type="EMBL" id="NWB44916.1"/>
    </source>
</evidence>
<dbReference type="AlphaFoldDB" id="A0A7Y7W998"/>
<name>A0A7Y7W998_9PSED</name>
<reference evidence="1 2" key="1">
    <citation type="submission" date="2020-04" db="EMBL/GenBank/DDBJ databases">
        <title>Molecular characterization of pseudomonads from Agaricus bisporus reveal novel blotch 2 pathogens in Western Europe.</title>
        <authorList>
            <person name="Taparia T."/>
            <person name="Krijger M."/>
            <person name="Haynes E."/>
            <person name="Elpinstone J.G."/>
            <person name="Noble R."/>
            <person name="Van Der Wolf J."/>
        </authorList>
    </citation>
    <scope>NUCLEOTIDE SEQUENCE [LARGE SCALE GENOMIC DNA]</scope>
    <source>
        <strain evidence="1 2">F1001</strain>
    </source>
</reference>
<sequence length="192" mass="21569">MSMDIINMYDRMPSFWNERMEVTIGDLAKPAAVDPNFNRVRDLQVFWRGEAEIDSERGQPPAVNAPFYSFDYHGWSAKIAKLSENVQRDLMEIQALLDLISDDAQPQPRGLIGDEGLGREVFDRLEGEVDEVVSGMPECKVEFSGPHDCNHTARSESALAAKQLDAYSELTDSDFGWRIDDALLPSILDMVA</sequence>
<dbReference type="EMBL" id="JACAPU010000001">
    <property type="protein sequence ID" value="NWB44916.1"/>
    <property type="molecule type" value="Genomic_DNA"/>
</dbReference>
<dbReference type="RefSeq" id="WP_100939851.1">
    <property type="nucleotide sequence ID" value="NZ_JACAPU010000001.1"/>
</dbReference>
<organism evidence="1 2">
    <name type="scientific">Pseudomonas gingeri</name>
    <dbReference type="NCBI Taxonomy" id="117681"/>
    <lineage>
        <taxon>Bacteria</taxon>
        <taxon>Pseudomonadati</taxon>
        <taxon>Pseudomonadota</taxon>
        <taxon>Gammaproteobacteria</taxon>
        <taxon>Pseudomonadales</taxon>
        <taxon>Pseudomonadaceae</taxon>
        <taxon>Pseudomonas</taxon>
    </lineage>
</organism>
<dbReference type="Proteomes" id="UP000582981">
    <property type="component" value="Unassembled WGS sequence"/>
</dbReference>
<evidence type="ECO:0000313" key="2">
    <source>
        <dbReference type="Proteomes" id="UP000582981"/>
    </source>
</evidence>
<protein>
    <submittedName>
        <fullName evidence="1">Uncharacterized protein</fullName>
    </submittedName>
</protein>